<evidence type="ECO:0000256" key="2">
    <source>
        <dbReference type="SAM" id="Phobius"/>
    </source>
</evidence>
<dbReference type="AlphaFoldDB" id="A0A0D8Y555"/>
<feature type="transmembrane region" description="Helical" evidence="2">
    <location>
        <begin position="170"/>
        <end position="191"/>
    </location>
</feature>
<reference evidence="5" key="2">
    <citation type="journal article" date="2016" name="Sci. Rep.">
        <title>Dictyocaulus viviparus genome, variome and transcriptome elucidate lungworm biology and support future intervention.</title>
        <authorList>
            <person name="McNulty S.N."/>
            <person name="Strube C."/>
            <person name="Rosa B.A."/>
            <person name="Martin J.C."/>
            <person name="Tyagi R."/>
            <person name="Choi Y.J."/>
            <person name="Wang Q."/>
            <person name="Hallsworth Pepin K."/>
            <person name="Zhang X."/>
            <person name="Ozersky P."/>
            <person name="Wilson R.K."/>
            <person name="Sternberg P.W."/>
            <person name="Gasser R.B."/>
            <person name="Mitreva M."/>
        </authorList>
    </citation>
    <scope>NUCLEOTIDE SEQUENCE [LARGE SCALE GENOMIC DNA]</scope>
    <source>
        <strain evidence="5">HannoverDv2000</strain>
    </source>
</reference>
<keyword evidence="2" id="KW-0812">Transmembrane</keyword>
<dbReference type="GO" id="GO:0016020">
    <property type="term" value="C:membrane"/>
    <property type="evidence" value="ECO:0007669"/>
    <property type="project" value="UniProtKB-SubCell"/>
</dbReference>
<keyword evidence="2" id="KW-1133">Transmembrane helix</keyword>
<dbReference type="InterPro" id="IPR036259">
    <property type="entry name" value="MFS_trans_sf"/>
</dbReference>
<gene>
    <name evidence="4" type="ORF">DICVIV_04158</name>
</gene>
<keyword evidence="2" id="KW-0472">Membrane</keyword>
<dbReference type="InterPro" id="IPR020846">
    <property type="entry name" value="MFS_dom"/>
</dbReference>
<evidence type="ECO:0000313" key="5">
    <source>
        <dbReference type="Proteomes" id="UP000053766"/>
    </source>
</evidence>
<dbReference type="STRING" id="29172.A0A0D8Y555"/>
<comment type="subcellular location">
    <subcellularLocation>
        <location evidence="1">Membrane</location>
        <topology evidence="1">Multi-pass membrane protein</topology>
    </subcellularLocation>
</comment>
<dbReference type="Gene3D" id="1.20.1250.20">
    <property type="entry name" value="MFS general substrate transporter like domains"/>
    <property type="match status" value="1"/>
</dbReference>
<dbReference type="PANTHER" id="PTHR23503">
    <property type="entry name" value="SOLUTE CARRIER FAMILY 2"/>
    <property type="match status" value="1"/>
</dbReference>
<dbReference type="PANTHER" id="PTHR23503:SF49">
    <property type="entry name" value="MAJOR FACILITATOR SUPERFAMILY (MFS) PROFILE DOMAIN-CONTAINING PROTEIN"/>
    <property type="match status" value="1"/>
</dbReference>
<dbReference type="PROSITE" id="PS50850">
    <property type="entry name" value="MFS"/>
    <property type="match status" value="1"/>
</dbReference>
<evidence type="ECO:0000313" key="4">
    <source>
        <dbReference type="EMBL" id="KJH49676.1"/>
    </source>
</evidence>
<dbReference type="SUPFAM" id="SSF103473">
    <property type="entry name" value="MFS general substrate transporter"/>
    <property type="match status" value="1"/>
</dbReference>
<dbReference type="EMBL" id="KN716226">
    <property type="protein sequence ID" value="KJH49676.1"/>
    <property type="molecule type" value="Genomic_DNA"/>
</dbReference>
<sequence length="267" mass="29697">MYVVEPNLSLHILHYAKKHRRIALCRRENRVIRNHVELPLLDKTDPASRIQAYGRMTRIHTLVSHRPSNLLNCEMENITLCSITGIRLFIIGCILTSITNFPAAFTHTSVNSAVLKIEEYLNNSFSGRFRPLETHEISLIKSGINTIWYVGQVVGAFLSPYICDNWGRKPAYVISTVVMAAACGMQMIASLTSFAEIFVIGRVITSVFSPLSDAALILYLQEISPSSYRGTMSSLFSTGYAIMCLIGMLLGHEDILGKATSYSGNTQ</sequence>
<feature type="transmembrane region" description="Helical" evidence="2">
    <location>
        <begin position="197"/>
        <end position="220"/>
    </location>
</feature>
<name>A0A0D8Y555_DICVI</name>
<accession>A0A0D8Y555</accession>
<organism evidence="4 5">
    <name type="scientific">Dictyocaulus viviparus</name>
    <name type="common">Bovine lungworm</name>
    <dbReference type="NCBI Taxonomy" id="29172"/>
    <lineage>
        <taxon>Eukaryota</taxon>
        <taxon>Metazoa</taxon>
        <taxon>Ecdysozoa</taxon>
        <taxon>Nematoda</taxon>
        <taxon>Chromadorea</taxon>
        <taxon>Rhabditida</taxon>
        <taxon>Rhabditina</taxon>
        <taxon>Rhabditomorpha</taxon>
        <taxon>Strongyloidea</taxon>
        <taxon>Metastrongylidae</taxon>
        <taxon>Dictyocaulus</taxon>
    </lineage>
</organism>
<feature type="transmembrane region" description="Helical" evidence="2">
    <location>
        <begin position="146"/>
        <end position="163"/>
    </location>
</feature>
<proteinExistence type="predicted"/>
<keyword evidence="5" id="KW-1185">Reference proteome</keyword>
<dbReference type="GO" id="GO:0015149">
    <property type="term" value="F:hexose transmembrane transporter activity"/>
    <property type="evidence" value="ECO:0007669"/>
    <property type="project" value="TreeGrafter"/>
</dbReference>
<feature type="domain" description="Major facilitator superfamily (MFS) profile" evidence="3">
    <location>
        <begin position="92"/>
        <end position="267"/>
    </location>
</feature>
<dbReference type="Pfam" id="PF07690">
    <property type="entry name" value="MFS_1"/>
    <property type="match status" value="1"/>
</dbReference>
<protein>
    <recommendedName>
        <fullName evidence="3">Major facilitator superfamily (MFS) profile domain-containing protein</fullName>
    </recommendedName>
</protein>
<dbReference type="OrthoDB" id="4540492at2759"/>
<feature type="transmembrane region" description="Helical" evidence="2">
    <location>
        <begin position="232"/>
        <end position="251"/>
    </location>
</feature>
<dbReference type="InterPro" id="IPR045263">
    <property type="entry name" value="GLUT"/>
</dbReference>
<reference evidence="4 5" key="1">
    <citation type="submission" date="2013-11" db="EMBL/GenBank/DDBJ databases">
        <title>Draft genome of the bovine lungworm Dictyocaulus viviparus.</title>
        <authorList>
            <person name="Mitreva M."/>
        </authorList>
    </citation>
    <scope>NUCLEOTIDE SEQUENCE [LARGE SCALE GENOMIC DNA]</scope>
    <source>
        <strain evidence="4 5">HannoverDv2000</strain>
    </source>
</reference>
<dbReference type="Proteomes" id="UP000053766">
    <property type="component" value="Unassembled WGS sequence"/>
</dbReference>
<dbReference type="InterPro" id="IPR011701">
    <property type="entry name" value="MFS"/>
</dbReference>
<evidence type="ECO:0000256" key="1">
    <source>
        <dbReference type="ARBA" id="ARBA00004141"/>
    </source>
</evidence>
<evidence type="ECO:0000259" key="3">
    <source>
        <dbReference type="PROSITE" id="PS50850"/>
    </source>
</evidence>